<dbReference type="InterPro" id="IPR000584">
    <property type="entry name" value="VDCC_L_bsu"/>
</dbReference>
<dbReference type="InterPro" id="IPR008145">
    <property type="entry name" value="GK/Ca_channel_bsu"/>
</dbReference>
<dbReference type="GO" id="GO:0005891">
    <property type="term" value="C:voltage-gated calcium channel complex"/>
    <property type="evidence" value="ECO:0007669"/>
    <property type="project" value="InterPro"/>
</dbReference>
<feature type="domain" description="Guanylate kinase/L-type calcium channel beta subunit" evidence="1">
    <location>
        <begin position="8"/>
        <end position="189"/>
    </location>
</feature>
<name>A7SGN0_NEMVE</name>
<accession>A7SGN0</accession>
<dbReference type="PRINTS" id="PR01626">
    <property type="entry name" value="LCACHANNELB"/>
</dbReference>
<dbReference type="EMBL" id="DS469654">
    <property type="protein sequence ID" value="EDO37097.1"/>
    <property type="molecule type" value="Genomic_DNA"/>
</dbReference>
<dbReference type="PANTHER" id="PTHR11824">
    <property type="entry name" value="VOLTAGE-DEPENDENT CALCIUM CHANNEL BETA SUBUNIT"/>
    <property type="match status" value="1"/>
</dbReference>
<dbReference type="AlphaFoldDB" id="A7SGN0"/>
<gene>
    <name evidence="2" type="ORF">NEMVEDRAFT_v1g26196</name>
</gene>
<dbReference type="eggNOG" id="KOG3812">
    <property type="taxonomic scope" value="Eukaryota"/>
</dbReference>
<evidence type="ECO:0000313" key="3">
    <source>
        <dbReference type="Proteomes" id="UP000001593"/>
    </source>
</evidence>
<dbReference type="OMA" id="KTHADIG"/>
<feature type="non-terminal residue" evidence="2">
    <location>
        <position position="194"/>
    </location>
</feature>
<feature type="non-terminal residue" evidence="2">
    <location>
        <position position="1"/>
    </location>
</feature>
<reference evidence="2 3" key="1">
    <citation type="journal article" date="2007" name="Science">
        <title>Sea anemone genome reveals ancestral eumetazoan gene repertoire and genomic organization.</title>
        <authorList>
            <person name="Putnam N.H."/>
            <person name="Srivastava M."/>
            <person name="Hellsten U."/>
            <person name="Dirks B."/>
            <person name="Chapman J."/>
            <person name="Salamov A."/>
            <person name="Terry A."/>
            <person name="Shapiro H."/>
            <person name="Lindquist E."/>
            <person name="Kapitonov V.V."/>
            <person name="Jurka J."/>
            <person name="Genikhovich G."/>
            <person name="Grigoriev I.V."/>
            <person name="Lucas S.M."/>
            <person name="Steele R.E."/>
            <person name="Finnerty J.R."/>
            <person name="Technau U."/>
            <person name="Martindale M.Q."/>
            <person name="Rokhsar D.S."/>
        </authorList>
    </citation>
    <scope>NUCLEOTIDE SEQUENCE [LARGE SCALE GENOMIC DNA]</scope>
    <source>
        <strain evidence="3">CH2 X CH6</strain>
    </source>
</reference>
<dbReference type="InterPro" id="IPR027417">
    <property type="entry name" value="P-loop_NTPase"/>
</dbReference>
<evidence type="ECO:0000259" key="1">
    <source>
        <dbReference type="SMART" id="SM00072"/>
    </source>
</evidence>
<sequence length="194" mass="22136">PPYEVVPATRPIIVLGPSLRGYEVTDLMHKALYNYLKKRFAGKINIYKTHADIGLSKRSSKSNPNEKERFNLVKSGGQRVTAEVQREVERIYELTKSLNLVVIDSEAINHPSQLTDCSLAPVVVYIKMPPDILQKLIKLRGRNRKNMGVQVVGTQKLTQCNDEMFDLILDEAIFEDACAHLGEFLDQYWRDLHP</sequence>
<dbReference type="Pfam" id="PF00625">
    <property type="entry name" value="Guanylate_kin"/>
    <property type="match status" value="1"/>
</dbReference>
<dbReference type="SMART" id="SM00072">
    <property type="entry name" value="GuKc"/>
    <property type="match status" value="1"/>
</dbReference>
<dbReference type="OrthoDB" id="5962384at2759"/>
<dbReference type="SUPFAM" id="SSF52540">
    <property type="entry name" value="P-loop containing nucleoside triphosphate hydrolases"/>
    <property type="match status" value="1"/>
</dbReference>
<keyword evidence="3" id="KW-1185">Reference proteome</keyword>
<dbReference type="HOGENOM" id="CLU_106994_0_0_1"/>
<organism evidence="2 3">
    <name type="scientific">Nematostella vectensis</name>
    <name type="common">Starlet sea anemone</name>
    <dbReference type="NCBI Taxonomy" id="45351"/>
    <lineage>
        <taxon>Eukaryota</taxon>
        <taxon>Metazoa</taxon>
        <taxon>Cnidaria</taxon>
        <taxon>Anthozoa</taxon>
        <taxon>Hexacorallia</taxon>
        <taxon>Actiniaria</taxon>
        <taxon>Edwardsiidae</taxon>
        <taxon>Nematostella</taxon>
    </lineage>
</organism>
<dbReference type="PhylomeDB" id="A7SGN0"/>
<proteinExistence type="predicted"/>
<dbReference type="InParanoid" id="A7SGN0"/>
<dbReference type="Proteomes" id="UP000001593">
    <property type="component" value="Unassembled WGS sequence"/>
</dbReference>
<dbReference type="STRING" id="45351.A7SGN0"/>
<protein>
    <recommendedName>
        <fullName evidence="1">Guanylate kinase/L-type calcium channel beta subunit domain-containing protein</fullName>
    </recommendedName>
</protein>
<dbReference type="KEGG" id="nve:5508591"/>
<evidence type="ECO:0000313" key="2">
    <source>
        <dbReference type="EMBL" id="EDO37097.1"/>
    </source>
</evidence>
<dbReference type="Gene3D" id="3.40.50.300">
    <property type="entry name" value="P-loop containing nucleotide triphosphate hydrolases"/>
    <property type="match status" value="1"/>
</dbReference>
<dbReference type="GO" id="GO:0005245">
    <property type="term" value="F:voltage-gated calcium channel activity"/>
    <property type="evidence" value="ECO:0007669"/>
    <property type="project" value="InterPro"/>
</dbReference>